<proteinExistence type="inferred from homology"/>
<dbReference type="GO" id="GO:0080162">
    <property type="term" value="P:endoplasmic reticulum to cytosol auxin transport"/>
    <property type="evidence" value="ECO:0007669"/>
    <property type="project" value="InterPro"/>
</dbReference>
<evidence type="ECO:0000313" key="12">
    <source>
        <dbReference type="RefSeq" id="XP_022923234.1"/>
    </source>
</evidence>
<keyword evidence="6 10" id="KW-0472">Membrane</keyword>
<feature type="transmembrane region" description="Helical" evidence="10">
    <location>
        <begin position="355"/>
        <end position="378"/>
    </location>
</feature>
<feature type="transmembrane region" description="Helical" evidence="10">
    <location>
        <begin position="106"/>
        <end position="127"/>
    </location>
</feature>
<feature type="transmembrane region" description="Helical" evidence="10">
    <location>
        <begin position="147"/>
        <end position="168"/>
    </location>
</feature>
<dbReference type="PANTHER" id="PTHR31651">
    <property type="match status" value="1"/>
</dbReference>
<keyword evidence="3 10" id="KW-0812">Transmembrane</keyword>
<dbReference type="Proteomes" id="UP000504609">
    <property type="component" value="Unplaced"/>
</dbReference>
<evidence type="ECO:0000256" key="5">
    <source>
        <dbReference type="ARBA" id="ARBA00022989"/>
    </source>
</evidence>
<reference evidence="12" key="1">
    <citation type="submission" date="2025-08" db="UniProtKB">
        <authorList>
            <consortium name="RefSeq"/>
        </authorList>
    </citation>
    <scope>IDENTIFICATION</scope>
    <source>
        <tissue evidence="12">Young leaves</tissue>
    </source>
</reference>
<accession>A0A6J1E5T9</accession>
<comment type="similarity">
    <text evidence="9">Belongs to the auxin efflux carrier (TC 2.A.69.2) family.</text>
</comment>
<feature type="transmembrane region" description="Helical" evidence="10">
    <location>
        <begin position="290"/>
        <end position="308"/>
    </location>
</feature>
<protein>
    <submittedName>
        <fullName evidence="12">Protein PIN-LIKES 7-like isoform X1</fullName>
    </submittedName>
</protein>
<dbReference type="GO" id="GO:0005789">
    <property type="term" value="C:endoplasmic reticulum membrane"/>
    <property type="evidence" value="ECO:0007669"/>
    <property type="project" value="UniProtKB-SubCell"/>
</dbReference>
<name>A0A6J1E5T9_CUCMO</name>
<evidence type="ECO:0000256" key="3">
    <source>
        <dbReference type="ARBA" id="ARBA00022692"/>
    </source>
</evidence>
<gene>
    <name evidence="12" type="primary">LOC111430987</name>
</gene>
<comment type="function">
    <text evidence="8">Involved in cellular auxin homeostasis by regulating auxin metabolism. Regulates intracellular auxin accumulation at the endoplasmic reticulum and thus auxin availability for nuclear auxin signaling.</text>
</comment>
<dbReference type="GO" id="GO:0009734">
    <property type="term" value="P:auxin-activated signaling pathway"/>
    <property type="evidence" value="ECO:0007669"/>
    <property type="project" value="UniProtKB-KW"/>
</dbReference>
<feature type="transmembrane region" description="Helical" evidence="10">
    <location>
        <begin position="46"/>
        <end position="66"/>
    </location>
</feature>
<feature type="transmembrane region" description="Helical" evidence="10">
    <location>
        <begin position="390"/>
        <end position="411"/>
    </location>
</feature>
<comment type="subcellular location">
    <subcellularLocation>
        <location evidence="1">Endoplasmic reticulum membrane</location>
        <topology evidence="1">Multi-pass membrane protein</topology>
    </subcellularLocation>
</comment>
<evidence type="ECO:0000256" key="8">
    <source>
        <dbReference type="ARBA" id="ARBA00025100"/>
    </source>
</evidence>
<keyword evidence="4" id="KW-0256">Endoplasmic reticulum</keyword>
<feature type="transmembrane region" description="Helical" evidence="10">
    <location>
        <begin position="320"/>
        <end position="343"/>
    </location>
</feature>
<evidence type="ECO:0000256" key="4">
    <source>
        <dbReference type="ARBA" id="ARBA00022824"/>
    </source>
</evidence>
<dbReference type="RefSeq" id="XP_022923234.1">
    <property type="nucleotide sequence ID" value="XM_023067466.1"/>
</dbReference>
<evidence type="ECO:0000256" key="1">
    <source>
        <dbReference type="ARBA" id="ARBA00004477"/>
    </source>
</evidence>
<evidence type="ECO:0000256" key="10">
    <source>
        <dbReference type="SAM" id="Phobius"/>
    </source>
</evidence>
<organism evidence="11 12">
    <name type="scientific">Cucurbita moschata</name>
    <name type="common">Winter crookneck squash</name>
    <name type="synonym">Cucurbita pepo var. moschata</name>
    <dbReference type="NCBI Taxonomy" id="3662"/>
    <lineage>
        <taxon>Eukaryota</taxon>
        <taxon>Viridiplantae</taxon>
        <taxon>Streptophyta</taxon>
        <taxon>Embryophyta</taxon>
        <taxon>Tracheophyta</taxon>
        <taxon>Spermatophyta</taxon>
        <taxon>Magnoliopsida</taxon>
        <taxon>eudicotyledons</taxon>
        <taxon>Gunneridae</taxon>
        <taxon>Pentapetalae</taxon>
        <taxon>rosids</taxon>
        <taxon>fabids</taxon>
        <taxon>Cucurbitales</taxon>
        <taxon>Cucurbitaceae</taxon>
        <taxon>Cucurbiteae</taxon>
        <taxon>Cucurbita</taxon>
    </lineage>
</organism>
<evidence type="ECO:0000313" key="11">
    <source>
        <dbReference type="Proteomes" id="UP000504609"/>
    </source>
</evidence>
<feature type="transmembrane region" description="Helical" evidence="10">
    <location>
        <begin position="72"/>
        <end position="94"/>
    </location>
</feature>
<dbReference type="Pfam" id="PF03547">
    <property type="entry name" value="Mem_trans"/>
    <property type="match status" value="1"/>
</dbReference>
<keyword evidence="11" id="KW-1185">Reference proteome</keyword>
<dbReference type="GeneID" id="111430987"/>
<evidence type="ECO:0000256" key="6">
    <source>
        <dbReference type="ARBA" id="ARBA00023136"/>
    </source>
</evidence>
<feature type="transmembrane region" description="Helical" evidence="10">
    <location>
        <begin position="15"/>
        <end position="34"/>
    </location>
</feature>
<sequence length="412" mass="44952">MGLLSLLEVAFIPNLQVLLMCLVGAFLATDYSNLLPAQARASLNKIVFAVFTPCLMFANLAQTVTFQDIVSWWFMPVNIALTFLFGWVLGWILIKLLKPNPYLEGLVMAASSTGNLGYLLLIIIPAICDENGTPFGDHDTCSSLGLSYASFSMALSGFCQWTYTYHLVKTSSLRLKALEEQLISPSHASIGDLQARLLPEQNGPVSLPSSKAFQEIESQEVEGSLEKRESSTSSIWAKTLDFLRRIVQESMTPPSLGALVGFIFGAVWWLRNLVVGDNAPFRVLQDSVQLLGNGTIPCTTLIMGGNLTQGLRSSKVKPKTIVGVIAVRYFALPAIGVLVVKAADTLGCLAADPLYHFMLMVQYTTPPAMSISTMTQLFGVGQEECSVIMLWTYLVAALSLALWGAIFMWILS</sequence>
<evidence type="ECO:0000256" key="9">
    <source>
        <dbReference type="ARBA" id="ARBA00025752"/>
    </source>
</evidence>
<keyword evidence="5 10" id="KW-1133">Transmembrane helix</keyword>
<dbReference type="InterPro" id="IPR045033">
    <property type="entry name" value="PILS1/3/4/5/7"/>
</dbReference>
<dbReference type="KEGG" id="cmos:111430987"/>
<keyword evidence="2" id="KW-0813">Transport</keyword>
<evidence type="ECO:0000256" key="7">
    <source>
        <dbReference type="ARBA" id="ARBA00023294"/>
    </source>
</evidence>
<keyword evidence="7" id="KW-0927">Auxin signaling pathway</keyword>
<dbReference type="PANTHER" id="PTHR31651:SF3">
    <property type="entry name" value="PROTEIN PIN-LIKES 7"/>
    <property type="match status" value="1"/>
</dbReference>
<feature type="transmembrane region" description="Helical" evidence="10">
    <location>
        <begin position="251"/>
        <end position="270"/>
    </location>
</feature>
<evidence type="ECO:0000256" key="2">
    <source>
        <dbReference type="ARBA" id="ARBA00022448"/>
    </source>
</evidence>
<dbReference type="AlphaFoldDB" id="A0A6J1E5T9"/>
<dbReference type="InterPro" id="IPR004776">
    <property type="entry name" value="Mem_transp_PIN-like"/>
</dbReference>